<reference evidence="2" key="1">
    <citation type="submission" date="2022-12" db="EMBL/GenBank/DDBJ databases">
        <authorList>
            <person name="Petersen C."/>
        </authorList>
    </citation>
    <scope>NUCLEOTIDE SEQUENCE</scope>
    <source>
        <strain evidence="2">IBT 21472</strain>
    </source>
</reference>
<evidence type="ECO:0000256" key="1">
    <source>
        <dbReference type="SAM" id="MobiDB-lite"/>
    </source>
</evidence>
<feature type="compositionally biased region" description="Low complexity" evidence="1">
    <location>
        <begin position="292"/>
        <end position="303"/>
    </location>
</feature>
<sequence length="638" mass="71378">MFNPINTFPSRVLPAGFHCHDTFAFLSTSNAELPPAATSSFPTPTTADIVNFDNSGRQIFSAPTTNAEHSSSISFPDFTPKFDRILPTSGFSTPTTSEIINFDRSGHQNLTDYTPSIYRTSSFSLSASFTLVDSMPRERSSPVDNDSDAQAAPRRVKAEKMKAVKIKREKEPAGAFTFSLTPEEKTQTSYSSAETLQFSSVKRAFTIEDDTGTQGAAKRVKKSRAPVYSSPPLGPYHSSTEILRAASGRKKRNAPEVDTEIKDEDGEDMFYSLRSELPKAQQTPDSKKENLKLSSSTSSYLTSRRSRDFSEQDYHVNDPSIYSGSSSGEENENPFLDREDLEDILTREKARRLATAVKVPDDSNMSEEETNLYLGLALRGIKPVMSFTWSKDFNTLPESLFAVPDNSDYQEERLPFHTHKGTDFAAIRAFRELLEVGGFVRDCRLLTLEPQVVIRRSVKKYVRWAISDAALRVTSKSLPVHVIYTQKSDQMALSAVHGLSKKMESLANRHRQLHTESYKGKLLRGAKRLASRARSKELEPLQYWPTLVGFLICGPILSIVSLDTNPNSVTWIKDSESRVKYLGQFDMSEVDQDVWNSLAIAIAVISMRKTMSSLADTYEGPLIPRLRRHGDDTDDDDL</sequence>
<gene>
    <name evidence="2" type="ORF">N7476_005769</name>
</gene>
<protein>
    <submittedName>
        <fullName evidence="2">Uncharacterized protein</fullName>
    </submittedName>
</protein>
<feature type="compositionally biased region" description="Acidic residues" evidence="1">
    <location>
        <begin position="257"/>
        <end position="268"/>
    </location>
</feature>
<keyword evidence="3" id="KW-1185">Reference proteome</keyword>
<evidence type="ECO:0000313" key="3">
    <source>
        <dbReference type="Proteomes" id="UP001147746"/>
    </source>
</evidence>
<dbReference type="AlphaFoldDB" id="A0A9W9H973"/>
<name>A0A9W9H973_9EURO</name>
<comment type="caution">
    <text evidence="2">The sequence shown here is derived from an EMBL/GenBank/DDBJ whole genome shotgun (WGS) entry which is preliminary data.</text>
</comment>
<dbReference type="Proteomes" id="UP001147746">
    <property type="component" value="Unassembled WGS sequence"/>
</dbReference>
<feature type="region of interest" description="Disordered" evidence="1">
    <location>
        <begin position="136"/>
        <end position="161"/>
    </location>
</feature>
<evidence type="ECO:0000313" key="2">
    <source>
        <dbReference type="EMBL" id="KAJ5315462.1"/>
    </source>
</evidence>
<accession>A0A9W9H973</accession>
<reference evidence="2" key="2">
    <citation type="journal article" date="2023" name="IMA Fungus">
        <title>Comparative genomic study of the Penicillium genus elucidates a diverse pangenome and 15 lateral gene transfer events.</title>
        <authorList>
            <person name="Petersen C."/>
            <person name="Sorensen T."/>
            <person name="Nielsen M.R."/>
            <person name="Sondergaard T.E."/>
            <person name="Sorensen J.L."/>
            <person name="Fitzpatrick D.A."/>
            <person name="Frisvad J.C."/>
            <person name="Nielsen K.L."/>
        </authorList>
    </citation>
    <scope>NUCLEOTIDE SEQUENCE</scope>
    <source>
        <strain evidence="2">IBT 21472</strain>
    </source>
</reference>
<feature type="compositionally biased region" description="Basic and acidic residues" evidence="1">
    <location>
        <begin position="305"/>
        <end position="316"/>
    </location>
</feature>
<dbReference type="EMBL" id="JAPZBO010000005">
    <property type="protein sequence ID" value="KAJ5315462.1"/>
    <property type="molecule type" value="Genomic_DNA"/>
</dbReference>
<organism evidence="2 3">
    <name type="scientific">Penicillium atrosanguineum</name>
    <dbReference type="NCBI Taxonomy" id="1132637"/>
    <lineage>
        <taxon>Eukaryota</taxon>
        <taxon>Fungi</taxon>
        <taxon>Dikarya</taxon>
        <taxon>Ascomycota</taxon>
        <taxon>Pezizomycotina</taxon>
        <taxon>Eurotiomycetes</taxon>
        <taxon>Eurotiomycetidae</taxon>
        <taxon>Eurotiales</taxon>
        <taxon>Aspergillaceae</taxon>
        <taxon>Penicillium</taxon>
    </lineage>
</organism>
<feature type="region of interest" description="Disordered" evidence="1">
    <location>
        <begin position="211"/>
        <end position="336"/>
    </location>
</feature>
<proteinExistence type="predicted"/>